<name>A0ABD0JS67_9CAEN</name>
<protein>
    <submittedName>
        <fullName evidence="1">Uncharacterized protein</fullName>
    </submittedName>
</protein>
<dbReference type="Gene3D" id="2.60.40.1120">
    <property type="entry name" value="Carboxypeptidase-like, regulatory domain"/>
    <property type="match status" value="1"/>
</dbReference>
<dbReference type="AlphaFoldDB" id="A0ABD0JS67"/>
<dbReference type="EMBL" id="JACVVK020000350">
    <property type="protein sequence ID" value="KAK7477422.1"/>
    <property type="molecule type" value="Genomic_DNA"/>
</dbReference>
<evidence type="ECO:0000313" key="1">
    <source>
        <dbReference type="EMBL" id="KAK7477422.1"/>
    </source>
</evidence>
<gene>
    <name evidence="1" type="ORF">BaRGS_00031324</name>
</gene>
<accession>A0ABD0JS67</accession>
<dbReference type="Proteomes" id="UP001519460">
    <property type="component" value="Unassembled WGS sequence"/>
</dbReference>
<comment type="caution">
    <text evidence="1">The sequence shown here is derived from an EMBL/GenBank/DDBJ whole genome shotgun (WGS) entry which is preliminary data.</text>
</comment>
<keyword evidence="2" id="KW-1185">Reference proteome</keyword>
<organism evidence="1 2">
    <name type="scientific">Batillaria attramentaria</name>
    <dbReference type="NCBI Taxonomy" id="370345"/>
    <lineage>
        <taxon>Eukaryota</taxon>
        <taxon>Metazoa</taxon>
        <taxon>Spiralia</taxon>
        <taxon>Lophotrochozoa</taxon>
        <taxon>Mollusca</taxon>
        <taxon>Gastropoda</taxon>
        <taxon>Caenogastropoda</taxon>
        <taxon>Sorbeoconcha</taxon>
        <taxon>Cerithioidea</taxon>
        <taxon>Batillariidae</taxon>
        <taxon>Batillaria</taxon>
    </lineage>
</organism>
<dbReference type="Pfam" id="PF13620">
    <property type="entry name" value="CarboxypepD_reg"/>
    <property type="match status" value="1"/>
</dbReference>
<dbReference type="SUPFAM" id="SSF49464">
    <property type="entry name" value="Carboxypeptidase regulatory domain-like"/>
    <property type="match status" value="1"/>
</dbReference>
<sequence length="261" mass="28667">KDGDKDKFVHFNFPYVDPKTGQETEPNGTDETTKKYVRALMDWFMYNGSCDLTILFIHGNNILTYPFNSVPEPPPDADTLSLIASSFVGSSDHLRAKDISPICSRQQNPDYAPMHDTAEPISQGGLWYPKKGVAGFVRDVGRRPLQGARVQVAGREPVAQVTGKEGQFWRILPPGNYTIRVTKDGYPTTERHVMAHVPSASYGIPDVITRVDVIMDGTCMDFVTIATGLDDQYTESGTTLQPCVLLVLSAVCVSLMAFACG</sequence>
<evidence type="ECO:0000313" key="2">
    <source>
        <dbReference type="Proteomes" id="UP001519460"/>
    </source>
</evidence>
<reference evidence="1 2" key="1">
    <citation type="journal article" date="2023" name="Sci. Data">
        <title>Genome assembly of the Korean intertidal mud-creeper Batillaria attramentaria.</title>
        <authorList>
            <person name="Patra A.K."/>
            <person name="Ho P.T."/>
            <person name="Jun S."/>
            <person name="Lee S.J."/>
            <person name="Kim Y."/>
            <person name="Won Y.J."/>
        </authorList>
    </citation>
    <scope>NUCLEOTIDE SEQUENCE [LARGE SCALE GENOMIC DNA]</scope>
    <source>
        <strain evidence="1">Wonlab-2016</strain>
    </source>
</reference>
<feature type="non-terminal residue" evidence="1">
    <location>
        <position position="1"/>
    </location>
</feature>
<dbReference type="CDD" id="cd11308">
    <property type="entry name" value="Peptidase_M14NE-CP-C_like"/>
    <property type="match status" value="1"/>
</dbReference>
<dbReference type="InterPro" id="IPR008969">
    <property type="entry name" value="CarboxyPept-like_regulatory"/>
</dbReference>
<proteinExistence type="predicted"/>